<evidence type="ECO:0000256" key="4">
    <source>
        <dbReference type="ARBA" id="ARBA00022490"/>
    </source>
</evidence>
<dbReference type="FunFam" id="3.65.10.10:FF:000005">
    <property type="entry name" value="3-phosphoshikimate 1-carboxyvinyltransferase"/>
    <property type="match status" value="1"/>
</dbReference>
<sequence>MAAQGGGALSRKAGALSGAAPAPGDKSISHRALIFGALARGTSRITGLLEGDDVLRTAAAMRALGAEVERAGGVWRVDGAPWRTPDQVLYFANSGTGARLVMGAVAGAGIGAGFAGDASLCGRPMGRVLEPLGMMGVVAKSHGGRLPVEILAGADLTAVQCVLAKPSAQVKSAILLAALGANGVTQIHEPVLCRDHTERMLAAFGVKLGIKDDGEAGRILSLAGGQTLTPTDVSVPGDPSSAAFLAAAALITPGSEITITNVLVNPLRAGFYQTVREMGGDVSFENERTESGEPVADICVRHSVLHGVETPAERAPSMIDEYPILAIVAAYAHGETVMRGLEELRVKESDRIASVENGLAACGVDVTSGEDWLRVRGQGQAPKGGARVKTNHDHRIAMSFLTMGLASNEPVEIDDASMIATSFPEFFELVSRLGGEIIARQ</sequence>
<dbReference type="UniPathway" id="UPA00053">
    <property type="reaction ID" value="UER00089"/>
</dbReference>
<dbReference type="Gene3D" id="3.65.10.10">
    <property type="entry name" value="Enolpyruvate transferase domain"/>
    <property type="match status" value="2"/>
</dbReference>
<dbReference type="HAMAP" id="MF_00210">
    <property type="entry name" value="EPSP_synth"/>
    <property type="match status" value="1"/>
</dbReference>
<gene>
    <name evidence="11" type="ORF">MNBD_ALPHA05-1091</name>
</gene>
<evidence type="ECO:0000313" key="11">
    <source>
        <dbReference type="EMBL" id="VAV97218.1"/>
    </source>
</evidence>
<accession>A0A3B0S9N6</accession>
<evidence type="ECO:0000256" key="1">
    <source>
        <dbReference type="ARBA" id="ARBA00004811"/>
    </source>
</evidence>
<dbReference type="PROSITE" id="PS00885">
    <property type="entry name" value="EPSP_SYNTHASE_2"/>
    <property type="match status" value="1"/>
</dbReference>
<name>A0A3B0S9N6_9ZZZZ</name>
<evidence type="ECO:0000256" key="8">
    <source>
        <dbReference type="ARBA" id="ARBA00044633"/>
    </source>
</evidence>
<dbReference type="GO" id="GO:0008652">
    <property type="term" value="P:amino acid biosynthetic process"/>
    <property type="evidence" value="ECO:0007669"/>
    <property type="project" value="UniProtKB-KW"/>
</dbReference>
<dbReference type="InterPro" id="IPR001986">
    <property type="entry name" value="Enolpyruvate_Tfrase_dom"/>
</dbReference>
<evidence type="ECO:0000256" key="2">
    <source>
        <dbReference type="ARBA" id="ARBA00009948"/>
    </source>
</evidence>
<evidence type="ECO:0000256" key="9">
    <source>
        <dbReference type="SAM" id="MobiDB-lite"/>
    </source>
</evidence>
<evidence type="ECO:0000256" key="6">
    <source>
        <dbReference type="ARBA" id="ARBA00022679"/>
    </source>
</evidence>
<feature type="region of interest" description="Disordered" evidence="9">
    <location>
        <begin position="1"/>
        <end position="24"/>
    </location>
</feature>
<dbReference type="InterPro" id="IPR013792">
    <property type="entry name" value="RNA3'P_cycl/enolpyr_Trfase_a/b"/>
</dbReference>
<reference evidence="11" key="1">
    <citation type="submission" date="2018-06" db="EMBL/GenBank/DDBJ databases">
        <authorList>
            <person name="Zhirakovskaya E."/>
        </authorList>
    </citation>
    <scope>NUCLEOTIDE SEQUENCE</scope>
</reference>
<dbReference type="PANTHER" id="PTHR21090:SF5">
    <property type="entry name" value="PENTAFUNCTIONAL AROM POLYPEPTIDE"/>
    <property type="match status" value="1"/>
</dbReference>
<dbReference type="InterPro" id="IPR006264">
    <property type="entry name" value="EPSP_synthase"/>
</dbReference>
<comment type="pathway">
    <text evidence="1">Metabolic intermediate biosynthesis; chorismate biosynthesis; chorismate from D-erythrose 4-phosphate and phosphoenolpyruvate: step 6/7.</text>
</comment>
<keyword evidence="5" id="KW-0028">Amino-acid biosynthesis</keyword>
<evidence type="ECO:0000259" key="10">
    <source>
        <dbReference type="Pfam" id="PF00275"/>
    </source>
</evidence>
<dbReference type="EMBL" id="UOEH01000220">
    <property type="protein sequence ID" value="VAV97218.1"/>
    <property type="molecule type" value="Genomic_DNA"/>
</dbReference>
<dbReference type="InterPro" id="IPR036968">
    <property type="entry name" value="Enolpyruvate_Tfrase_sf"/>
</dbReference>
<dbReference type="NCBIfam" id="TIGR01356">
    <property type="entry name" value="aroA"/>
    <property type="match status" value="1"/>
</dbReference>
<dbReference type="GO" id="GO:0009423">
    <property type="term" value="P:chorismate biosynthetic process"/>
    <property type="evidence" value="ECO:0007669"/>
    <property type="project" value="UniProtKB-UniPathway"/>
</dbReference>
<dbReference type="PIRSF" id="PIRSF000505">
    <property type="entry name" value="EPSPS"/>
    <property type="match status" value="1"/>
</dbReference>
<organism evidence="11">
    <name type="scientific">hydrothermal vent metagenome</name>
    <dbReference type="NCBI Taxonomy" id="652676"/>
    <lineage>
        <taxon>unclassified sequences</taxon>
        <taxon>metagenomes</taxon>
        <taxon>ecological metagenomes</taxon>
    </lineage>
</organism>
<dbReference type="PROSITE" id="PS00104">
    <property type="entry name" value="EPSP_SYNTHASE_1"/>
    <property type="match status" value="1"/>
</dbReference>
<comment type="catalytic activity">
    <reaction evidence="8">
        <text>3-phosphoshikimate + phosphoenolpyruvate = 5-O-(1-carboxyvinyl)-3-phosphoshikimate + phosphate</text>
        <dbReference type="Rhea" id="RHEA:21256"/>
        <dbReference type="ChEBI" id="CHEBI:43474"/>
        <dbReference type="ChEBI" id="CHEBI:57701"/>
        <dbReference type="ChEBI" id="CHEBI:58702"/>
        <dbReference type="ChEBI" id="CHEBI:145989"/>
        <dbReference type="EC" id="2.5.1.19"/>
    </reaction>
    <physiologicalReaction direction="left-to-right" evidence="8">
        <dbReference type="Rhea" id="RHEA:21257"/>
    </physiologicalReaction>
</comment>
<keyword evidence="6 11" id="KW-0808">Transferase</keyword>
<feature type="domain" description="Enolpyruvate transferase" evidence="10">
    <location>
        <begin position="12"/>
        <end position="428"/>
    </location>
</feature>
<evidence type="ECO:0000256" key="7">
    <source>
        <dbReference type="ARBA" id="ARBA00023141"/>
    </source>
</evidence>
<dbReference type="AlphaFoldDB" id="A0A3B0S9N6"/>
<feature type="compositionally biased region" description="Low complexity" evidence="9">
    <location>
        <begin position="13"/>
        <end position="24"/>
    </location>
</feature>
<protein>
    <recommendedName>
        <fullName evidence="3">3-phosphoshikimate 1-carboxyvinyltransferase</fullName>
        <ecNumber evidence="3">2.5.1.19</ecNumber>
    </recommendedName>
</protein>
<comment type="similarity">
    <text evidence="2">Belongs to the EPSP synthase family.</text>
</comment>
<dbReference type="GO" id="GO:0003866">
    <property type="term" value="F:3-phosphoshikimate 1-carboxyvinyltransferase activity"/>
    <property type="evidence" value="ECO:0007669"/>
    <property type="project" value="UniProtKB-EC"/>
</dbReference>
<keyword evidence="7" id="KW-0057">Aromatic amino acid biosynthesis</keyword>
<evidence type="ECO:0000256" key="5">
    <source>
        <dbReference type="ARBA" id="ARBA00022605"/>
    </source>
</evidence>
<dbReference type="SUPFAM" id="SSF55205">
    <property type="entry name" value="EPT/RTPC-like"/>
    <property type="match status" value="1"/>
</dbReference>
<dbReference type="EC" id="2.5.1.19" evidence="3"/>
<dbReference type="PANTHER" id="PTHR21090">
    <property type="entry name" value="AROM/DEHYDROQUINATE SYNTHASE"/>
    <property type="match status" value="1"/>
</dbReference>
<dbReference type="CDD" id="cd01556">
    <property type="entry name" value="EPSP_synthase"/>
    <property type="match status" value="1"/>
</dbReference>
<dbReference type="InterPro" id="IPR023193">
    <property type="entry name" value="EPSP_synthase_CS"/>
</dbReference>
<keyword evidence="4" id="KW-0963">Cytoplasm</keyword>
<dbReference type="GO" id="GO:0009073">
    <property type="term" value="P:aromatic amino acid family biosynthetic process"/>
    <property type="evidence" value="ECO:0007669"/>
    <property type="project" value="UniProtKB-KW"/>
</dbReference>
<evidence type="ECO:0000256" key="3">
    <source>
        <dbReference type="ARBA" id="ARBA00012450"/>
    </source>
</evidence>
<dbReference type="Pfam" id="PF00275">
    <property type="entry name" value="EPSP_synthase"/>
    <property type="match status" value="1"/>
</dbReference>
<proteinExistence type="inferred from homology"/>